<gene>
    <name evidence="5" type="ORF">A4Z71_01490</name>
</gene>
<dbReference type="InterPro" id="IPR000524">
    <property type="entry name" value="Tscrpt_reg_HTH_GntR"/>
</dbReference>
<sequence length="231" mass="25723">MRASDRAYRALMADIIDGQLKPGTILGEVEQASRLGVSRTPLREALNRLQAEGFLETTSARSLVVSEVSLVQVRELYELREALEMQAAKLAAQRGDREIFQNLQREFESLTGDLDSQNQIELLYQLNARLDAAVDVAINNEYLVAALRNVRTHMARIRRLATHNPRRLAQSVAETLLIIEAIASGDSELAASATQIHLRRSLANVAGELELANNQQISRIKIEKDKNNEVA</sequence>
<dbReference type="GO" id="GO:0003700">
    <property type="term" value="F:DNA-binding transcription factor activity"/>
    <property type="evidence" value="ECO:0007669"/>
    <property type="project" value="InterPro"/>
</dbReference>
<dbReference type="InterPro" id="IPR008920">
    <property type="entry name" value="TF_FadR/GntR_C"/>
</dbReference>
<evidence type="ECO:0000259" key="4">
    <source>
        <dbReference type="PROSITE" id="PS50949"/>
    </source>
</evidence>
<dbReference type="STRING" id="535712.A4Z71_01490"/>
<evidence type="ECO:0000313" key="5">
    <source>
        <dbReference type="EMBL" id="AOY55707.1"/>
    </source>
</evidence>
<name>A0A1D9DY28_9MICO</name>
<evidence type="ECO:0000313" key="6">
    <source>
        <dbReference type="Proteomes" id="UP000243784"/>
    </source>
</evidence>
<protein>
    <recommendedName>
        <fullName evidence="4">HTH gntR-type domain-containing protein</fullName>
    </recommendedName>
</protein>
<feature type="domain" description="HTH gntR-type" evidence="4">
    <location>
        <begin position="1"/>
        <end position="68"/>
    </location>
</feature>
<dbReference type="CDD" id="cd07377">
    <property type="entry name" value="WHTH_GntR"/>
    <property type="match status" value="1"/>
</dbReference>
<keyword evidence="6" id="KW-1185">Reference proteome</keyword>
<dbReference type="PROSITE" id="PS50949">
    <property type="entry name" value="HTH_GNTR"/>
    <property type="match status" value="1"/>
</dbReference>
<dbReference type="SMART" id="SM00345">
    <property type="entry name" value="HTH_GNTR"/>
    <property type="match status" value="1"/>
</dbReference>
<dbReference type="Gene3D" id="1.20.120.530">
    <property type="entry name" value="GntR ligand-binding domain-like"/>
    <property type="match status" value="1"/>
</dbReference>
<accession>A0A1D9DY28</accession>
<dbReference type="RefSeq" id="WP_070954218.1">
    <property type="nucleotide sequence ID" value="NZ_CP015208.1"/>
</dbReference>
<dbReference type="AlphaFoldDB" id="A0A1D9DY28"/>
<reference evidence="5 6" key="1">
    <citation type="journal article" date="2016" name="Biochim. Biophys. Acta">
        <title>Photochemical characterization of actinorhodopsin and its functional existence in the natural host.</title>
        <authorList>
            <person name="Nakamura S."/>
            <person name="Kikukawa T."/>
            <person name="Tamogami J."/>
            <person name="Kamiya M."/>
            <person name="Aizawa T."/>
            <person name="Hahn M.W."/>
            <person name="Ihara K."/>
            <person name="Kamo N."/>
            <person name="Demura M."/>
        </authorList>
    </citation>
    <scope>NUCLEOTIDE SEQUENCE [LARGE SCALE GENOMIC DNA]</scope>
    <source>
        <strain evidence="5 6">MWH-Dar1</strain>
    </source>
</reference>
<dbReference type="EMBL" id="CP015208">
    <property type="protein sequence ID" value="AOY55707.1"/>
    <property type="molecule type" value="Genomic_DNA"/>
</dbReference>
<dbReference type="PRINTS" id="PR00035">
    <property type="entry name" value="HTHGNTR"/>
</dbReference>
<dbReference type="InterPro" id="IPR011711">
    <property type="entry name" value="GntR_C"/>
</dbReference>
<dbReference type="PANTHER" id="PTHR43537:SF24">
    <property type="entry name" value="GLUCONATE OPERON TRANSCRIPTIONAL REPRESSOR"/>
    <property type="match status" value="1"/>
</dbReference>
<dbReference type="Pfam" id="PF00392">
    <property type="entry name" value="GntR"/>
    <property type="match status" value="1"/>
</dbReference>
<dbReference type="SUPFAM" id="SSF48008">
    <property type="entry name" value="GntR ligand-binding domain-like"/>
    <property type="match status" value="1"/>
</dbReference>
<dbReference type="OrthoDB" id="8680240at2"/>
<dbReference type="Pfam" id="PF07729">
    <property type="entry name" value="FCD"/>
    <property type="match status" value="1"/>
</dbReference>
<dbReference type="InterPro" id="IPR036388">
    <property type="entry name" value="WH-like_DNA-bd_sf"/>
</dbReference>
<keyword evidence="1" id="KW-0805">Transcription regulation</keyword>
<keyword evidence="3" id="KW-0804">Transcription</keyword>
<proteinExistence type="predicted"/>
<evidence type="ECO:0000256" key="1">
    <source>
        <dbReference type="ARBA" id="ARBA00023015"/>
    </source>
</evidence>
<dbReference type="KEGG" id="rpla:A4Z71_01490"/>
<dbReference type="SMART" id="SM00895">
    <property type="entry name" value="FCD"/>
    <property type="match status" value="1"/>
</dbReference>
<dbReference type="Gene3D" id="1.10.10.10">
    <property type="entry name" value="Winged helix-like DNA-binding domain superfamily/Winged helix DNA-binding domain"/>
    <property type="match status" value="1"/>
</dbReference>
<keyword evidence="2" id="KW-0238">DNA-binding</keyword>
<evidence type="ECO:0000256" key="3">
    <source>
        <dbReference type="ARBA" id="ARBA00023163"/>
    </source>
</evidence>
<dbReference type="PANTHER" id="PTHR43537">
    <property type="entry name" value="TRANSCRIPTIONAL REGULATOR, GNTR FAMILY"/>
    <property type="match status" value="1"/>
</dbReference>
<evidence type="ECO:0000256" key="2">
    <source>
        <dbReference type="ARBA" id="ARBA00023125"/>
    </source>
</evidence>
<dbReference type="InterPro" id="IPR036390">
    <property type="entry name" value="WH_DNA-bd_sf"/>
</dbReference>
<dbReference type="GO" id="GO:0003677">
    <property type="term" value="F:DNA binding"/>
    <property type="evidence" value="ECO:0007669"/>
    <property type="project" value="UniProtKB-KW"/>
</dbReference>
<organism evidence="5 6">
    <name type="scientific">Candidatus Rhodoluna planktonica</name>
    <dbReference type="NCBI Taxonomy" id="535712"/>
    <lineage>
        <taxon>Bacteria</taxon>
        <taxon>Bacillati</taxon>
        <taxon>Actinomycetota</taxon>
        <taxon>Actinomycetes</taxon>
        <taxon>Micrococcales</taxon>
        <taxon>Microbacteriaceae</taxon>
        <taxon>Luna cluster</taxon>
        <taxon>Luna-1 subcluster</taxon>
        <taxon>Rhodoluna</taxon>
    </lineage>
</organism>
<dbReference type="Proteomes" id="UP000243784">
    <property type="component" value="Chromosome"/>
</dbReference>
<dbReference type="SUPFAM" id="SSF46785">
    <property type="entry name" value="Winged helix' DNA-binding domain"/>
    <property type="match status" value="1"/>
</dbReference>